<dbReference type="Pfam" id="PF00133">
    <property type="entry name" value="tRNA-synt_1"/>
    <property type="match status" value="2"/>
</dbReference>
<feature type="domain" description="Aminoacyl-tRNA synthetase class Ia" evidence="11">
    <location>
        <begin position="417"/>
        <end position="572"/>
    </location>
</feature>
<evidence type="ECO:0000259" key="13">
    <source>
        <dbReference type="Pfam" id="PF09334"/>
    </source>
</evidence>
<protein>
    <recommendedName>
        <fullName evidence="9">Leucine--tRNA ligase</fullName>
        <ecNumber evidence="9">6.1.1.4</ecNumber>
    </recommendedName>
    <alternativeName>
        <fullName evidence="9">Leucyl-tRNA synthetase</fullName>
        <shortName evidence="9">LeuRS</shortName>
    </alternativeName>
</protein>
<evidence type="ECO:0000256" key="8">
    <source>
        <dbReference type="ARBA" id="ARBA00047469"/>
    </source>
</evidence>
<dbReference type="SUPFAM" id="SSF47323">
    <property type="entry name" value="Anticodon-binding domain of a subclass of class I aminoacyl-tRNA synthetases"/>
    <property type="match status" value="1"/>
</dbReference>
<feature type="domain" description="Methionyl/Valyl/Leucyl/Isoleucyl-tRNA synthetase anticodon-binding" evidence="12">
    <location>
        <begin position="699"/>
        <end position="823"/>
    </location>
</feature>
<dbReference type="CDD" id="cd00812">
    <property type="entry name" value="LeuRS_core"/>
    <property type="match status" value="1"/>
</dbReference>
<comment type="subcellular location">
    <subcellularLocation>
        <location evidence="9">Cytoplasm</location>
    </subcellularLocation>
</comment>
<dbReference type="InterPro" id="IPR009080">
    <property type="entry name" value="tRNAsynth_Ia_anticodon-bd"/>
</dbReference>
<keyword evidence="7 9" id="KW-0030">Aminoacyl-tRNA synthetase</keyword>
<keyword evidence="6 9" id="KW-0648">Protein biosynthesis</keyword>
<dbReference type="Gene3D" id="3.90.740.10">
    <property type="entry name" value="Valyl/Leucyl/Isoleucyl-tRNA synthetase, editing domain"/>
    <property type="match status" value="1"/>
</dbReference>
<comment type="similarity">
    <text evidence="1 9 10">Belongs to the class-I aminoacyl-tRNA synthetase family.</text>
</comment>
<evidence type="ECO:0000256" key="3">
    <source>
        <dbReference type="ARBA" id="ARBA00022598"/>
    </source>
</evidence>
<dbReference type="InterPro" id="IPR013155">
    <property type="entry name" value="M/V/L/I-tRNA-synth_anticd-bd"/>
</dbReference>
<dbReference type="Pfam" id="PF13603">
    <property type="entry name" value="tRNA-synt_1_2"/>
    <property type="match status" value="1"/>
</dbReference>
<dbReference type="InterPro" id="IPR009008">
    <property type="entry name" value="Val/Leu/Ile-tRNA-synth_edit"/>
</dbReference>
<comment type="catalytic activity">
    <reaction evidence="8 9">
        <text>tRNA(Leu) + L-leucine + ATP = L-leucyl-tRNA(Leu) + AMP + diphosphate</text>
        <dbReference type="Rhea" id="RHEA:11688"/>
        <dbReference type="Rhea" id="RHEA-COMP:9613"/>
        <dbReference type="Rhea" id="RHEA-COMP:9622"/>
        <dbReference type="ChEBI" id="CHEBI:30616"/>
        <dbReference type="ChEBI" id="CHEBI:33019"/>
        <dbReference type="ChEBI" id="CHEBI:57427"/>
        <dbReference type="ChEBI" id="CHEBI:78442"/>
        <dbReference type="ChEBI" id="CHEBI:78494"/>
        <dbReference type="ChEBI" id="CHEBI:456215"/>
        <dbReference type="EC" id="6.1.1.4"/>
    </reaction>
</comment>
<feature type="short sequence motif" description="'HIGH' region" evidence="9">
    <location>
        <begin position="42"/>
        <end position="52"/>
    </location>
</feature>
<keyword evidence="4 9" id="KW-0547">Nucleotide-binding</keyword>
<dbReference type="PANTHER" id="PTHR43740">
    <property type="entry name" value="LEUCYL-TRNA SYNTHETASE"/>
    <property type="match status" value="1"/>
</dbReference>
<dbReference type="Pfam" id="PF08264">
    <property type="entry name" value="Anticodon_1"/>
    <property type="match status" value="1"/>
</dbReference>
<feature type="short sequence motif" description="'KMSKS' region" evidence="9">
    <location>
        <begin position="619"/>
        <end position="623"/>
    </location>
</feature>
<evidence type="ECO:0000256" key="6">
    <source>
        <dbReference type="ARBA" id="ARBA00022917"/>
    </source>
</evidence>
<dbReference type="GO" id="GO:0005524">
    <property type="term" value="F:ATP binding"/>
    <property type="evidence" value="ECO:0007669"/>
    <property type="project" value="UniProtKB-UniRule"/>
</dbReference>
<evidence type="ECO:0000313" key="15">
    <source>
        <dbReference type="EMBL" id="RDF11840.1"/>
    </source>
</evidence>
<dbReference type="AlphaFoldDB" id="A0A369ZSC2"/>
<dbReference type="FunFam" id="3.40.50.620:FF:000051">
    <property type="entry name" value="Leucine--tRNA ligase"/>
    <property type="match status" value="1"/>
</dbReference>
<dbReference type="InterPro" id="IPR002302">
    <property type="entry name" value="Leu-tRNA-ligase"/>
</dbReference>
<evidence type="ECO:0000259" key="12">
    <source>
        <dbReference type="Pfam" id="PF08264"/>
    </source>
</evidence>
<dbReference type="EMBL" id="QEQF01000001">
    <property type="protein sequence ID" value="RDF11840.1"/>
    <property type="molecule type" value="Genomic_DNA"/>
</dbReference>
<evidence type="ECO:0000256" key="2">
    <source>
        <dbReference type="ARBA" id="ARBA00022490"/>
    </source>
</evidence>
<dbReference type="NCBIfam" id="TIGR00396">
    <property type="entry name" value="leuS_bact"/>
    <property type="match status" value="1"/>
</dbReference>
<dbReference type="GO" id="GO:0004823">
    <property type="term" value="F:leucine-tRNA ligase activity"/>
    <property type="evidence" value="ECO:0007669"/>
    <property type="project" value="UniProtKB-UniRule"/>
</dbReference>
<dbReference type="InterPro" id="IPR014729">
    <property type="entry name" value="Rossmann-like_a/b/a_fold"/>
</dbReference>
<dbReference type="HAMAP" id="MF_00049_B">
    <property type="entry name" value="Leu_tRNA_synth_B"/>
    <property type="match status" value="1"/>
</dbReference>
<dbReference type="Gene3D" id="3.40.50.620">
    <property type="entry name" value="HUPs"/>
    <property type="match status" value="2"/>
</dbReference>
<dbReference type="PANTHER" id="PTHR43740:SF2">
    <property type="entry name" value="LEUCINE--TRNA LIGASE, MITOCHONDRIAL"/>
    <property type="match status" value="1"/>
</dbReference>
<dbReference type="RefSeq" id="WP_111353310.1">
    <property type="nucleotide sequence ID" value="NZ_QEQF01000001.1"/>
</dbReference>
<evidence type="ECO:0000313" key="16">
    <source>
        <dbReference type="Proteomes" id="UP000253945"/>
    </source>
</evidence>
<dbReference type="PRINTS" id="PR00985">
    <property type="entry name" value="TRNASYNTHLEU"/>
</dbReference>
<dbReference type="SUPFAM" id="SSF50677">
    <property type="entry name" value="ValRS/IleRS/LeuRS editing domain"/>
    <property type="match status" value="1"/>
</dbReference>
<dbReference type="PROSITE" id="PS00178">
    <property type="entry name" value="AA_TRNA_LIGASE_I"/>
    <property type="match status" value="1"/>
</dbReference>
<organism evidence="15 16">
    <name type="scientific">Haemophilus paraphrohaemolyticus</name>
    <dbReference type="NCBI Taxonomy" id="736"/>
    <lineage>
        <taxon>Bacteria</taxon>
        <taxon>Pseudomonadati</taxon>
        <taxon>Pseudomonadota</taxon>
        <taxon>Gammaproteobacteria</taxon>
        <taxon>Pasteurellales</taxon>
        <taxon>Pasteurellaceae</taxon>
        <taxon>Haemophilus</taxon>
    </lineage>
</organism>
<dbReference type="GO" id="GO:0005829">
    <property type="term" value="C:cytosol"/>
    <property type="evidence" value="ECO:0007669"/>
    <property type="project" value="TreeGrafter"/>
</dbReference>
<gene>
    <name evidence="9 15" type="primary">leuS</name>
    <name evidence="15" type="ORF">DPV92_01310</name>
</gene>
<proteinExistence type="inferred from homology"/>
<feature type="binding site" evidence="9">
    <location>
        <position position="622"/>
    </location>
    <ligand>
        <name>ATP</name>
        <dbReference type="ChEBI" id="CHEBI:30616"/>
    </ligand>
</feature>
<dbReference type="FunFam" id="3.90.740.10:FF:000012">
    <property type="entry name" value="Leucine--tRNA ligase"/>
    <property type="match status" value="1"/>
</dbReference>
<dbReference type="FunFam" id="2.20.28.290:FF:000001">
    <property type="entry name" value="Leucine--tRNA ligase"/>
    <property type="match status" value="1"/>
</dbReference>
<dbReference type="Pfam" id="PF09334">
    <property type="entry name" value="tRNA-synt_1g"/>
    <property type="match status" value="1"/>
</dbReference>
<feature type="domain" description="Aminoacyl-tRNA synthetase class Ia" evidence="11">
    <location>
        <begin position="618"/>
        <end position="653"/>
    </location>
</feature>
<keyword evidence="16" id="KW-1185">Reference proteome</keyword>
<keyword evidence="5 9" id="KW-0067">ATP-binding</keyword>
<evidence type="ECO:0000256" key="9">
    <source>
        <dbReference type="HAMAP-Rule" id="MF_00049"/>
    </source>
</evidence>
<evidence type="ECO:0000259" key="14">
    <source>
        <dbReference type="Pfam" id="PF13603"/>
    </source>
</evidence>
<dbReference type="InterPro" id="IPR025709">
    <property type="entry name" value="Leu_tRNA-synth_edit"/>
</dbReference>
<evidence type="ECO:0000256" key="4">
    <source>
        <dbReference type="ARBA" id="ARBA00022741"/>
    </source>
</evidence>
<keyword evidence="3 9" id="KW-0436">Ligase</keyword>
<dbReference type="GO" id="GO:0006429">
    <property type="term" value="P:leucyl-tRNA aminoacylation"/>
    <property type="evidence" value="ECO:0007669"/>
    <property type="project" value="UniProtKB-UniRule"/>
</dbReference>
<dbReference type="InterPro" id="IPR001412">
    <property type="entry name" value="aa-tRNA-synth_I_CS"/>
</dbReference>
<dbReference type="Gene3D" id="1.10.730.10">
    <property type="entry name" value="Isoleucyl-tRNA Synthetase, Domain 1"/>
    <property type="match status" value="1"/>
</dbReference>
<dbReference type="Gene3D" id="2.20.28.290">
    <property type="match status" value="1"/>
</dbReference>
<dbReference type="FunFam" id="1.10.730.10:FF:000003">
    <property type="entry name" value="Leucine--tRNA ligase"/>
    <property type="match status" value="1"/>
</dbReference>
<dbReference type="STRING" id="736.B0184_08860"/>
<reference evidence="15 16" key="1">
    <citation type="submission" date="2018-05" db="EMBL/GenBank/DDBJ databases">
        <title>Draft Genome Sequences for a Diverse set of 7 Haemophilus Species.</title>
        <authorList>
            <person name="Nichols M."/>
            <person name="Topaz N."/>
            <person name="Wang X."/>
            <person name="Wang X."/>
            <person name="Boxrud D."/>
        </authorList>
    </citation>
    <scope>NUCLEOTIDE SEQUENCE [LARGE SCALE GENOMIC DNA]</scope>
    <source>
        <strain evidence="15 16">C2014016342</strain>
    </source>
</reference>
<evidence type="ECO:0000256" key="1">
    <source>
        <dbReference type="ARBA" id="ARBA00005594"/>
    </source>
</evidence>
<dbReference type="Proteomes" id="UP000253945">
    <property type="component" value="Unassembled WGS sequence"/>
</dbReference>
<dbReference type="InterPro" id="IPR015413">
    <property type="entry name" value="Methionyl/Leucyl_tRNA_Synth"/>
</dbReference>
<keyword evidence="2 9" id="KW-0963">Cytoplasm</keyword>
<evidence type="ECO:0000256" key="10">
    <source>
        <dbReference type="RuleBase" id="RU363035"/>
    </source>
</evidence>
<evidence type="ECO:0000256" key="5">
    <source>
        <dbReference type="ARBA" id="ARBA00022840"/>
    </source>
</evidence>
<dbReference type="FunFam" id="3.10.20.590:FF:000001">
    <property type="entry name" value="Leucine--tRNA ligase"/>
    <property type="match status" value="1"/>
</dbReference>
<comment type="caution">
    <text evidence="15">The sequence shown here is derived from an EMBL/GenBank/DDBJ whole genome shotgun (WGS) entry which is preliminary data.</text>
</comment>
<dbReference type="GO" id="GO:0002161">
    <property type="term" value="F:aminoacyl-tRNA deacylase activity"/>
    <property type="evidence" value="ECO:0007669"/>
    <property type="project" value="InterPro"/>
</dbReference>
<dbReference type="InterPro" id="IPR002300">
    <property type="entry name" value="aa-tRNA-synth_Ia"/>
</dbReference>
<dbReference type="SUPFAM" id="SSF52374">
    <property type="entry name" value="Nucleotidylyl transferase"/>
    <property type="match status" value="1"/>
</dbReference>
<evidence type="ECO:0000259" key="11">
    <source>
        <dbReference type="Pfam" id="PF00133"/>
    </source>
</evidence>
<name>A0A369ZSC2_9PAST</name>
<accession>A0A369ZSC2</accession>
<feature type="domain" description="Leucyl-tRNA synthetase editing" evidence="14">
    <location>
        <begin position="221"/>
        <end position="404"/>
    </location>
</feature>
<dbReference type="EC" id="6.1.1.4" evidence="9"/>
<dbReference type="FunFam" id="3.40.50.620:FF:000003">
    <property type="entry name" value="Leucine--tRNA ligase"/>
    <property type="match status" value="1"/>
</dbReference>
<dbReference type="Gene3D" id="3.10.20.590">
    <property type="match status" value="1"/>
</dbReference>
<sequence length="861" mass="97530">MQQQYNPSEIEPKVQQYWTENKVFKAIKDESKEKYYCLSMFPYPSGRLHMGHVRNYTIGDVVSRYQRMLGKNVLQPFGWDAFGLPAEGAAIKNKTAPAKWTYENIAYMKKQLQLLGFGFDWDREIATCKPDYYKWEQWFFTELYKKGLVYKKTSTVNWCPNDKTVLANEQVHEGCCWRCDTPVEQKEIPQWFIKITDYAEQLLGGLDNLPQWPDMVKTMQRNWIGRSEGVEITFDVADTSEKVAVYTTRPDTFYGVSYLGIAAAHPLATLAAENNPELATFIQEAKNAKVAEADLATMEKKGMATGLFAIHPLTGEKLPIWVANFVLMHYGTGAVMAVPAHDQRDYEFANKYGLQIKQVIAPLAGQEIDLAKEAFTEHGSLINSAEFDGRDFDGAFNGIADKLEQLGVGKRQVNYRLRDWGVSRQRYWGAPIPMLTLENGDVVPAPMEDLPIILPEDVVMDGVKSPIKADPNWAKTTFNGTPALKETDTFDTFMESSWYYARYTSPKFAEAMLDKDEANYWLPVDQYIGGIEHATMHLLYFRFFHKLLRDAGFVTSDEPATKLLCQGMVLADAFYYTSPTNERIWVSPTQVTLERDEKGRIIKATDPEGRELVHTGMTKMSKSKNNGIDPQEMVEKYGADTVRLFMMFASPAEMTLEWQESGVEGAKRFLGRVWNLVYQYQQNPAKTALDVTALSADQKALRREVHKTIAKVSDDIGRRQTFNTAIAAIMELMNKLTKAPLESEQDRAVMAEALSAVVRMLYPITPHICFELWQTLGYETAIDTAEWVKADESAMVEDEKLIVVQVNGKVRGKVTVAADADEENVKTIAFADENVKKFTDGQQIVKVIYVAGKLLNVVVKP</sequence>
<evidence type="ECO:0000256" key="7">
    <source>
        <dbReference type="ARBA" id="ARBA00023146"/>
    </source>
</evidence>
<feature type="domain" description="Methionyl/Leucyl tRNA synthetase" evidence="13">
    <location>
        <begin position="39"/>
        <end position="180"/>
    </location>
</feature>
<dbReference type="CDD" id="cd07958">
    <property type="entry name" value="Anticodon_Ia_Leu_BEm"/>
    <property type="match status" value="1"/>
</dbReference>